<dbReference type="SUPFAM" id="SSF49777">
    <property type="entry name" value="PEBP-like"/>
    <property type="match status" value="1"/>
</dbReference>
<accession>A0A9W6VVF2</accession>
<feature type="region of interest" description="Disordered" evidence="1">
    <location>
        <begin position="1"/>
        <end position="61"/>
    </location>
</feature>
<dbReference type="EMBL" id="BSTJ01000017">
    <property type="protein sequence ID" value="GLY81144.1"/>
    <property type="molecule type" value="Genomic_DNA"/>
</dbReference>
<sequence>MPPCADRAQNREAKPVHTRSSGEPKQDCFPRIRTYGSRDIREIHDIRRPRRRRRAPEGAFQRPNDARVACFIGAAPPAGHGSHRYFVVVHAPDVESKGRPLFQPRPVAHDDSAA</sequence>
<evidence type="ECO:0000256" key="1">
    <source>
        <dbReference type="SAM" id="MobiDB-lite"/>
    </source>
</evidence>
<organism evidence="2 3">
    <name type="scientific">Actinoallomurus iriomotensis</name>
    <dbReference type="NCBI Taxonomy" id="478107"/>
    <lineage>
        <taxon>Bacteria</taxon>
        <taxon>Bacillati</taxon>
        <taxon>Actinomycetota</taxon>
        <taxon>Actinomycetes</taxon>
        <taxon>Streptosporangiales</taxon>
        <taxon>Thermomonosporaceae</taxon>
        <taxon>Actinoallomurus</taxon>
    </lineage>
</organism>
<comment type="caution">
    <text evidence="2">The sequence shown here is derived from an EMBL/GenBank/DDBJ whole genome shotgun (WGS) entry which is preliminary data.</text>
</comment>
<name>A0A9W6VVF2_9ACTN</name>
<gene>
    <name evidence="2" type="ORF">Airi01_094110</name>
</gene>
<evidence type="ECO:0000313" key="2">
    <source>
        <dbReference type="EMBL" id="GLY81144.1"/>
    </source>
</evidence>
<protein>
    <recommendedName>
        <fullName evidence="4">Phosphatidylethanolamine-binding protein</fullName>
    </recommendedName>
</protein>
<reference evidence="2" key="1">
    <citation type="submission" date="2023-03" db="EMBL/GenBank/DDBJ databases">
        <title>Actinoallomurus iriomotensis NBRC 103681.</title>
        <authorList>
            <person name="Ichikawa N."/>
            <person name="Sato H."/>
            <person name="Tonouchi N."/>
        </authorList>
    </citation>
    <scope>NUCLEOTIDE SEQUENCE</scope>
    <source>
        <strain evidence="2">NBRC 103681</strain>
    </source>
</reference>
<evidence type="ECO:0000313" key="3">
    <source>
        <dbReference type="Proteomes" id="UP001165135"/>
    </source>
</evidence>
<feature type="compositionally biased region" description="Basic and acidic residues" evidence="1">
    <location>
        <begin position="8"/>
        <end position="46"/>
    </location>
</feature>
<dbReference type="Pfam" id="PF01161">
    <property type="entry name" value="PBP"/>
    <property type="match status" value="1"/>
</dbReference>
<proteinExistence type="predicted"/>
<dbReference type="Proteomes" id="UP001165135">
    <property type="component" value="Unassembled WGS sequence"/>
</dbReference>
<dbReference type="InterPro" id="IPR008914">
    <property type="entry name" value="PEBP"/>
</dbReference>
<dbReference type="Gene3D" id="3.90.280.10">
    <property type="entry name" value="PEBP-like"/>
    <property type="match status" value="1"/>
</dbReference>
<evidence type="ECO:0008006" key="4">
    <source>
        <dbReference type="Google" id="ProtNLM"/>
    </source>
</evidence>
<dbReference type="AlphaFoldDB" id="A0A9W6VVF2"/>
<dbReference type="InterPro" id="IPR036610">
    <property type="entry name" value="PEBP-like_sf"/>
</dbReference>